<keyword evidence="3 9" id="KW-0808">Transferase</keyword>
<feature type="repeat" description="TPR" evidence="6">
    <location>
        <begin position="332"/>
        <end position="365"/>
    </location>
</feature>
<dbReference type="SMART" id="SM00387">
    <property type="entry name" value="HATPase_c"/>
    <property type="match status" value="1"/>
</dbReference>
<evidence type="ECO:0000256" key="4">
    <source>
        <dbReference type="ARBA" id="ARBA00022777"/>
    </source>
</evidence>
<dbReference type="InterPro" id="IPR050736">
    <property type="entry name" value="Sensor_HK_Regulatory"/>
</dbReference>
<dbReference type="SUPFAM" id="SSF48452">
    <property type="entry name" value="TPR-like"/>
    <property type="match status" value="1"/>
</dbReference>
<organism evidence="9 10">
    <name type="scientific">Bacteroides thetaiotaomicron</name>
    <dbReference type="NCBI Taxonomy" id="818"/>
    <lineage>
        <taxon>Bacteria</taxon>
        <taxon>Pseudomonadati</taxon>
        <taxon>Bacteroidota</taxon>
        <taxon>Bacteroidia</taxon>
        <taxon>Bacteroidales</taxon>
        <taxon>Bacteroidaceae</taxon>
        <taxon>Bacteroides</taxon>
    </lineage>
</organism>
<dbReference type="InterPro" id="IPR011990">
    <property type="entry name" value="TPR-like_helical_dom_sf"/>
</dbReference>
<dbReference type="InterPro" id="IPR004358">
    <property type="entry name" value="Sig_transdc_His_kin-like_C"/>
</dbReference>
<feature type="transmembrane region" description="Helical" evidence="7">
    <location>
        <begin position="21"/>
        <end position="46"/>
    </location>
</feature>
<evidence type="ECO:0000313" key="9">
    <source>
        <dbReference type="EMBL" id="CUO83666.1"/>
    </source>
</evidence>
<dbReference type="Pfam" id="PF17139">
    <property type="entry name" value="DUF5112"/>
    <property type="match status" value="1"/>
</dbReference>
<feature type="transmembrane region" description="Helical" evidence="7">
    <location>
        <begin position="462"/>
        <end position="483"/>
    </location>
</feature>
<dbReference type="PANTHER" id="PTHR43711:SF31">
    <property type="entry name" value="HISTIDINE KINASE"/>
    <property type="match status" value="1"/>
</dbReference>
<gene>
    <name evidence="9" type="primary">kinB_1</name>
    <name evidence="9" type="ORF">ERS852511_00266</name>
</gene>
<comment type="catalytic activity">
    <reaction evidence="1">
        <text>ATP + protein L-histidine = ADP + protein N-phospho-L-histidine.</text>
        <dbReference type="EC" id="2.7.13.3"/>
    </reaction>
</comment>
<dbReference type="EMBL" id="CZAP01000001">
    <property type="protein sequence ID" value="CUO83666.1"/>
    <property type="molecule type" value="Genomic_DNA"/>
</dbReference>
<name>A0A174IBZ4_BACT4</name>
<evidence type="ECO:0000256" key="6">
    <source>
        <dbReference type="PROSITE-ProRule" id="PRU00339"/>
    </source>
</evidence>
<keyword evidence="4 9" id="KW-0418">Kinase</keyword>
<dbReference type="InterPro" id="IPR033405">
    <property type="entry name" value="DUF5112"/>
</dbReference>
<keyword evidence="5" id="KW-0902">Two-component regulatory system</keyword>
<keyword evidence="7" id="KW-0812">Transmembrane</keyword>
<dbReference type="PANTHER" id="PTHR43711">
    <property type="entry name" value="TWO-COMPONENT HISTIDINE KINASE"/>
    <property type="match status" value="1"/>
</dbReference>
<evidence type="ECO:0000313" key="10">
    <source>
        <dbReference type="Proteomes" id="UP000095576"/>
    </source>
</evidence>
<keyword evidence="6" id="KW-0802">TPR repeat</keyword>
<evidence type="ECO:0000256" key="7">
    <source>
        <dbReference type="SAM" id="Phobius"/>
    </source>
</evidence>
<dbReference type="Proteomes" id="UP000095576">
    <property type="component" value="Unassembled WGS sequence"/>
</dbReference>
<feature type="domain" description="Histidine kinase" evidence="8">
    <location>
        <begin position="612"/>
        <end position="846"/>
    </location>
</feature>
<dbReference type="PROSITE" id="PS50109">
    <property type="entry name" value="HIS_KIN"/>
    <property type="match status" value="1"/>
</dbReference>
<dbReference type="GO" id="GO:0004673">
    <property type="term" value="F:protein histidine kinase activity"/>
    <property type="evidence" value="ECO:0007669"/>
    <property type="project" value="UniProtKB-EC"/>
</dbReference>
<evidence type="ECO:0000256" key="3">
    <source>
        <dbReference type="ARBA" id="ARBA00022679"/>
    </source>
</evidence>
<proteinExistence type="predicted"/>
<dbReference type="SMART" id="SM00028">
    <property type="entry name" value="TPR"/>
    <property type="match status" value="2"/>
</dbReference>
<evidence type="ECO:0000256" key="2">
    <source>
        <dbReference type="ARBA" id="ARBA00012438"/>
    </source>
</evidence>
<dbReference type="InterPro" id="IPR033406">
    <property type="entry name" value="DUF5113"/>
</dbReference>
<feature type="transmembrane region" description="Helical" evidence="7">
    <location>
        <begin position="1022"/>
        <end position="1042"/>
    </location>
</feature>
<dbReference type="SUPFAM" id="SSF55874">
    <property type="entry name" value="ATPase domain of HSP90 chaperone/DNA topoisomerase II/histidine kinase"/>
    <property type="match status" value="2"/>
</dbReference>
<protein>
    <recommendedName>
        <fullName evidence="2">histidine kinase</fullName>
        <ecNumber evidence="2">2.7.13.3</ecNumber>
    </recommendedName>
</protein>
<dbReference type="EC" id="2.7.13.3" evidence="2"/>
<dbReference type="PRINTS" id="PR00344">
    <property type="entry name" value="BCTRLSENSOR"/>
</dbReference>
<keyword evidence="7" id="KW-1133">Transmembrane helix</keyword>
<dbReference type="InterPro" id="IPR003594">
    <property type="entry name" value="HATPase_dom"/>
</dbReference>
<sequence length="1465" mass="169416">MKNYGRKTENEERRMKDSYRLSFYSPFSIFHSPLYIIGVLLLSSLFSCTDMVPTKEVRLIDSLNGKAYAYRYRNLDSSYKYAYKAYRQVNLYKSGKAEASNNLGFCAFMNMDFDRAEAYHKEVYKLTKNELELLIADIGLMKICQRTALNKEFYDYRNSALRRMKRIREESDLFADRHEALRLDYAFTEFFLVSSIYYYYLQQRQEAIISIDNIQEDEALSDTNQLLYYHYLKGSASLVAANTPEERKLREFDELYFTWRTAVKSKHPYFEGNGMQGLANLMASPSNFEFFKTRRTHALDQFDFPVDSLFPLRLAQLALEKFREYNDLYQIAGAYVSIGKYLNAHGRYQEALDTLSKALNCVNHHHMLYYHNEVDTLDKLYTFAEGDTTYTGVPWIGQEKVKTVPEWISRIREQLSVSYAGLGMKDASDYNRNIYLDILNFTRQDKELESRYLSLEAGSRQMTVVLFLVIVGLVLVIILWWFFNKRSKIRNQVDVERLQRILSLCRDITSSIPMNVPLIQQGIDQLFGKGRLTLEIPEEGKAALVPSSHRLNRDEKALVHVVEPYIVWAAENEQMVATLSDERNQLEKQRYIYEQHIAGNKRQNLIKKACMAIVNGINPYIDRILNEVHKLTEKGYIDDAKIKKEKYQYIDELVTTINEYNDILALWIKMKQGTLSLNIETFSLNELFDLLGKGRRAFEMKKQKLEIEPTTLMVKADRALTLFMINTLAENARKYTPEGGTVKVYAHATDAYVEISVEDNGRGLSAEDIAHIIGEKVYDSRAIGMKDAADPEELKENKGSGFGLMNCKGIIEKYKKTNELFRVCVFDIESEPGKGSRFYFRLPSGVRKVIGVLLCLLLPLGMASCLHEPLPSILQDSDSIAITTDSTYEDLLDAASDYANAAYFANVDENYEIALQYIDSAMMSLNEHYKKYTRTPKPHRYMKLVGKGTPAELFWWNELFDSDYHVILDIRNEAAVAFLALKQIDAYSYNNSAFTDLYKVQGEDQTLEGYCRQLERSNTNKTVGIILCFVLLIVSLIGYYLLYMRKMLQNRLNLEQVLEINQKVFAASLVRPQTQENEEALQREENTLKEIPQRIVNEAFGSVNELLTISLMGIAVYNETTHRLEYASCPGQEMPEMVQQCFETGEYLSEQNLQAIPLMVEAGGEHQCVGVLYLERREGTQQETDHLLFELVARYVSIVVFNAVVKLATQYRDIESAHEETRRASWEDSMLHVQNMVLDNCLSTIKHETIYYPNKIKQIIGRLNTQNLPEKDEREAVETITELIEYYKGIFTILSSCAARQLEEVTFRRNTIPVQELFDAAGKYFRKVTKNRTEKVELIIEPMDAKVIGDVNQLRFLFENLIDEALAVREEGVIRLQARKDNEYIRFLFTDTRREKSVTELNQLFYPNLARMTSGEKGELRGTEYLICKQIIRDHDEFAGRRGCRINAEPAEGGGFTVYFTIPRR</sequence>
<evidence type="ECO:0000259" key="8">
    <source>
        <dbReference type="PROSITE" id="PS50109"/>
    </source>
</evidence>
<reference evidence="9 10" key="1">
    <citation type="submission" date="2015-09" db="EMBL/GenBank/DDBJ databases">
        <authorList>
            <consortium name="Pathogen Informatics"/>
        </authorList>
    </citation>
    <scope>NUCLEOTIDE SEQUENCE [LARGE SCALE GENOMIC DNA]</scope>
    <source>
        <strain evidence="9 10">2789STDY5834899</strain>
    </source>
</reference>
<keyword evidence="7" id="KW-0472">Membrane</keyword>
<accession>A0A174IBZ4</accession>
<evidence type="ECO:0000256" key="1">
    <source>
        <dbReference type="ARBA" id="ARBA00000085"/>
    </source>
</evidence>
<dbReference type="InterPro" id="IPR005467">
    <property type="entry name" value="His_kinase_dom"/>
</dbReference>
<dbReference type="Gene3D" id="3.30.565.10">
    <property type="entry name" value="Histidine kinase-like ATPase, C-terminal domain"/>
    <property type="match status" value="2"/>
</dbReference>
<dbReference type="Pfam" id="PF17140">
    <property type="entry name" value="DUF5113"/>
    <property type="match status" value="2"/>
</dbReference>
<dbReference type="GO" id="GO:0000160">
    <property type="term" value="P:phosphorelay signal transduction system"/>
    <property type="evidence" value="ECO:0007669"/>
    <property type="project" value="UniProtKB-KW"/>
</dbReference>
<dbReference type="InterPro" id="IPR019734">
    <property type="entry name" value="TPR_rpt"/>
</dbReference>
<dbReference type="PROSITE" id="PS50005">
    <property type="entry name" value="TPR"/>
    <property type="match status" value="1"/>
</dbReference>
<dbReference type="Pfam" id="PF02518">
    <property type="entry name" value="HATPase_c"/>
    <property type="match status" value="2"/>
</dbReference>
<dbReference type="InterPro" id="IPR036890">
    <property type="entry name" value="HATPase_C_sf"/>
</dbReference>
<evidence type="ECO:0000256" key="5">
    <source>
        <dbReference type="ARBA" id="ARBA00023012"/>
    </source>
</evidence>